<dbReference type="AlphaFoldDB" id="A0A8J5SPN5"/>
<evidence type="ECO:0000256" key="2">
    <source>
        <dbReference type="SAM" id="MobiDB-lite"/>
    </source>
</evidence>
<comment type="catalytic activity">
    <reaction evidence="1">
        <text>RX + glutathione = an S-substituted glutathione + a halide anion + H(+)</text>
        <dbReference type="Rhea" id="RHEA:16437"/>
        <dbReference type="ChEBI" id="CHEBI:15378"/>
        <dbReference type="ChEBI" id="CHEBI:16042"/>
        <dbReference type="ChEBI" id="CHEBI:17792"/>
        <dbReference type="ChEBI" id="CHEBI:57925"/>
        <dbReference type="ChEBI" id="CHEBI:90779"/>
        <dbReference type="EC" id="2.5.1.18"/>
    </reaction>
</comment>
<evidence type="ECO:0000313" key="4">
    <source>
        <dbReference type="EMBL" id="KAG8077608.1"/>
    </source>
</evidence>
<feature type="compositionally biased region" description="Low complexity" evidence="2">
    <location>
        <begin position="79"/>
        <end position="99"/>
    </location>
</feature>
<evidence type="ECO:0000313" key="5">
    <source>
        <dbReference type="Proteomes" id="UP000729402"/>
    </source>
</evidence>
<reference evidence="4" key="2">
    <citation type="submission" date="2021-02" db="EMBL/GenBank/DDBJ databases">
        <authorList>
            <person name="Kimball J.A."/>
            <person name="Haas M.W."/>
            <person name="Macchietto M."/>
            <person name="Kono T."/>
            <person name="Duquette J."/>
            <person name="Shao M."/>
        </authorList>
    </citation>
    <scope>NUCLEOTIDE SEQUENCE</scope>
    <source>
        <tissue evidence="4">Fresh leaf tissue</tissue>
    </source>
</reference>
<evidence type="ECO:0000259" key="3">
    <source>
        <dbReference type="PROSITE" id="PS50404"/>
    </source>
</evidence>
<dbReference type="GO" id="GO:0005829">
    <property type="term" value="C:cytosol"/>
    <property type="evidence" value="ECO:0007669"/>
    <property type="project" value="UniProtKB-SubCell"/>
</dbReference>
<name>A0A8J5SPN5_ZIZPA</name>
<keyword evidence="5" id="KW-1185">Reference proteome</keyword>
<dbReference type="GO" id="GO:0006749">
    <property type="term" value="P:glutathione metabolic process"/>
    <property type="evidence" value="ECO:0007669"/>
    <property type="project" value="TreeGrafter"/>
</dbReference>
<dbReference type="EC" id="2.5.1.18" evidence="1"/>
<comment type="subcellular location">
    <subcellularLocation>
        <location evidence="1">Cytoplasm</location>
        <location evidence="1">Cytosol</location>
    </subcellularLocation>
</comment>
<comment type="similarity">
    <text evidence="1">Belongs to the GST superfamily.</text>
</comment>
<dbReference type="InterPro" id="IPR004045">
    <property type="entry name" value="Glutathione_S-Trfase_N"/>
</dbReference>
<evidence type="ECO:0000256" key="1">
    <source>
        <dbReference type="RuleBase" id="RU369102"/>
    </source>
</evidence>
<sequence>MNIILENWGNFSAQNQPRTLTLTLRLRRSAAPRPQKPNPNPPASGLHQSAAPPPLVRRSAASPPLVRRSVSAAPPHPAPRNLTLTLRPPPVRRSASASPPLRLCGSVLLSTSVALIGGVQAALLGLRLCSSASAHRLIGTRVRYEYMEEDLSHKSELLLSSNPVHKKVPVLIHNGAPVCESLVIVQYIDEALGSAEPSLLP</sequence>
<organism evidence="4 5">
    <name type="scientific">Zizania palustris</name>
    <name type="common">Northern wild rice</name>
    <dbReference type="NCBI Taxonomy" id="103762"/>
    <lineage>
        <taxon>Eukaryota</taxon>
        <taxon>Viridiplantae</taxon>
        <taxon>Streptophyta</taxon>
        <taxon>Embryophyta</taxon>
        <taxon>Tracheophyta</taxon>
        <taxon>Spermatophyta</taxon>
        <taxon>Magnoliopsida</taxon>
        <taxon>Liliopsida</taxon>
        <taxon>Poales</taxon>
        <taxon>Poaceae</taxon>
        <taxon>BOP clade</taxon>
        <taxon>Oryzoideae</taxon>
        <taxon>Oryzeae</taxon>
        <taxon>Zizaniinae</taxon>
        <taxon>Zizania</taxon>
    </lineage>
</organism>
<accession>A0A8J5SPN5</accession>
<dbReference type="InterPro" id="IPR045073">
    <property type="entry name" value="Omega/Tau-like"/>
</dbReference>
<dbReference type="Pfam" id="PF02798">
    <property type="entry name" value="GST_N"/>
    <property type="match status" value="1"/>
</dbReference>
<keyword evidence="1" id="KW-0808">Transferase</keyword>
<dbReference type="OrthoDB" id="202840at2759"/>
<protein>
    <recommendedName>
        <fullName evidence="1">Glutathione S-transferase</fullName>
        <ecNumber evidence="1">2.5.1.18</ecNumber>
    </recommendedName>
</protein>
<proteinExistence type="inferred from homology"/>
<comment type="caution">
    <text evidence="4">The sequence shown here is derived from an EMBL/GenBank/DDBJ whole genome shotgun (WGS) entry which is preliminary data.</text>
</comment>
<dbReference type="PANTHER" id="PTHR11260">
    <property type="entry name" value="GLUTATHIONE S-TRANSFERASE, GST, SUPERFAMILY, GST DOMAIN CONTAINING"/>
    <property type="match status" value="1"/>
</dbReference>
<comment type="function">
    <text evidence="1">Is involved in the conjugation of reduced glutathione to a wide number of exogenous and endogenous hydrophobic electrophiles.</text>
</comment>
<feature type="region of interest" description="Disordered" evidence="2">
    <location>
        <begin position="30"/>
        <end position="99"/>
    </location>
</feature>
<dbReference type="Proteomes" id="UP000729402">
    <property type="component" value="Unassembled WGS sequence"/>
</dbReference>
<dbReference type="GO" id="GO:0004364">
    <property type="term" value="F:glutathione transferase activity"/>
    <property type="evidence" value="ECO:0007669"/>
    <property type="project" value="UniProtKB-UniRule"/>
</dbReference>
<dbReference type="PANTHER" id="PTHR11260:SF476">
    <property type="entry name" value="OS10G0530500 PROTEIN"/>
    <property type="match status" value="1"/>
</dbReference>
<feature type="domain" description="GST N-terminal" evidence="3">
    <location>
        <begin position="117"/>
        <end position="196"/>
    </location>
</feature>
<dbReference type="PROSITE" id="PS50404">
    <property type="entry name" value="GST_NTER"/>
    <property type="match status" value="1"/>
</dbReference>
<gene>
    <name evidence="4" type="ORF">GUJ93_ZPchr0007g3873</name>
</gene>
<keyword evidence="1" id="KW-0963">Cytoplasm</keyword>
<dbReference type="EMBL" id="JAAALK010000282">
    <property type="protein sequence ID" value="KAG8077608.1"/>
    <property type="molecule type" value="Genomic_DNA"/>
</dbReference>
<reference evidence="4" key="1">
    <citation type="journal article" date="2021" name="bioRxiv">
        <title>Whole Genome Assembly and Annotation of Northern Wild Rice, Zizania palustris L., Supports a Whole Genome Duplication in the Zizania Genus.</title>
        <authorList>
            <person name="Haas M."/>
            <person name="Kono T."/>
            <person name="Macchietto M."/>
            <person name="Millas R."/>
            <person name="McGilp L."/>
            <person name="Shao M."/>
            <person name="Duquette J."/>
            <person name="Hirsch C.N."/>
            <person name="Kimball J."/>
        </authorList>
    </citation>
    <scope>NUCLEOTIDE SEQUENCE</scope>
    <source>
        <tissue evidence="4">Fresh leaf tissue</tissue>
    </source>
</reference>